<evidence type="ECO:0000256" key="9">
    <source>
        <dbReference type="ARBA" id="ARBA00023136"/>
    </source>
</evidence>
<sequence length="492" mass="53864">MTVSAENILLLGSLLLFLSIIASKTSFKLGIPTLILFLVVGMLAGSDGIGHIYFNDPKLAQLLGVVALTFILFSGGLETKWESIKPILWQGISVSTLGVLITAMSVGVFSSYLLGYSLAEGMLLGAIVSSTDAAAVFSILRSRSVGLKGNLRPMLELESGSNDPMAYFLTVSFIYLIAEPDATVVSLIPKFFKGMALGAGAGYCFGKIMIWIINRIKLDIDGLYPVLILSLVFFTFSFTDFIGGNGFLAVYISAVILGNASFLHKKSLIKFYDGQAWLMQIVMFITLGLLVYPSEIVPVIGPGVLIALFLIFIARPAAIFISLSFFKDLNVRKKFFLSWVGLRGAVPIIFATYPLLAGIESARTIFNLVFFISVSSVLLQGTTLPMVARWLRVSVPEKLKRKFPLDIELKDNFKSELVELDIPDNSPAIGKLVMKLDLPKTALIVLIHRDGKYITASGDTEIQPRDHLLVMADNKTTVEKVFERFSINPAHH</sequence>
<feature type="transmembrane region" description="Helical" evidence="10">
    <location>
        <begin position="34"/>
        <end position="53"/>
    </location>
</feature>
<dbReference type="RefSeq" id="WP_202015089.1">
    <property type="nucleotide sequence ID" value="NZ_JAERRB010000013.1"/>
</dbReference>
<comment type="subcellular location">
    <subcellularLocation>
        <location evidence="1">Cell membrane</location>
        <topology evidence="1">Multi-pass membrane protein</topology>
    </subcellularLocation>
</comment>
<feature type="transmembrane region" description="Helical" evidence="10">
    <location>
        <begin position="59"/>
        <end position="77"/>
    </location>
</feature>
<evidence type="ECO:0000256" key="1">
    <source>
        <dbReference type="ARBA" id="ARBA00004651"/>
    </source>
</evidence>
<dbReference type="PANTHER" id="PTHR32507:SF7">
    <property type="entry name" value="K(+)_H(+) ANTIPORTER NHAP2"/>
    <property type="match status" value="1"/>
</dbReference>
<feature type="transmembrane region" description="Helical" evidence="10">
    <location>
        <begin position="299"/>
        <end position="323"/>
    </location>
</feature>
<dbReference type="Gene3D" id="3.30.70.1450">
    <property type="entry name" value="Regulator of K+ conductance, C-terminal domain"/>
    <property type="match status" value="1"/>
</dbReference>
<keyword evidence="5" id="KW-0633">Potassium transport</keyword>
<feature type="transmembrane region" description="Helical" evidence="10">
    <location>
        <begin position="121"/>
        <end position="140"/>
    </location>
</feature>
<evidence type="ECO:0000256" key="8">
    <source>
        <dbReference type="ARBA" id="ARBA00023065"/>
    </source>
</evidence>
<reference evidence="12 13" key="1">
    <citation type="submission" date="2021-01" db="EMBL/GenBank/DDBJ databases">
        <title>Chryseolinea sp. Jin1 Genome sequencing and assembly.</title>
        <authorList>
            <person name="Kim I."/>
        </authorList>
    </citation>
    <scope>NUCLEOTIDE SEQUENCE [LARGE SCALE GENOMIC DNA]</scope>
    <source>
        <strain evidence="12 13">Jin1</strain>
    </source>
</reference>
<evidence type="ECO:0000256" key="2">
    <source>
        <dbReference type="ARBA" id="ARBA00022448"/>
    </source>
</evidence>
<evidence type="ECO:0000256" key="4">
    <source>
        <dbReference type="ARBA" id="ARBA00022475"/>
    </source>
</evidence>
<comment type="caution">
    <text evidence="12">The sequence shown here is derived from an EMBL/GenBank/DDBJ whole genome shotgun (WGS) entry which is preliminary data.</text>
</comment>
<feature type="transmembrane region" description="Helical" evidence="10">
    <location>
        <begin position="276"/>
        <end position="293"/>
    </location>
</feature>
<evidence type="ECO:0000313" key="12">
    <source>
        <dbReference type="EMBL" id="MBL0744987.1"/>
    </source>
</evidence>
<dbReference type="PROSITE" id="PS51202">
    <property type="entry name" value="RCK_C"/>
    <property type="match status" value="1"/>
</dbReference>
<keyword evidence="7 10" id="KW-1133">Transmembrane helix</keyword>
<evidence type="ECO:0000256" key="5">
    <source>
        <dbReference type="ARBA" id="ARBA00022538"/>
    </source>
</evidence>
<feature type="domain" description="RCK C-terminal" evidence="11">
    <location>
        <begin position="405"/>
        <end position="488"/>
    </location>
</feature>
<keyword evidence="4" id="KW-1003">Cell membrane</keyword>
<evidence type="ECO:0000256" key="6">
    <source>
        <dbReference type="ARBA" id="ARBA00022692"/>
    </source>
</evidence>
<organism evidence="12 13">
    <name type="scientific">Chryseolinea lacunae</name>
    <dbReference type="NCBI Taxonomy" id="2801331"/>
    <lineage>
        <taxon>Bacteria</taxon>
        <taxon>Pseudomonadati</taxon>
        <taxon>Bacteroidota</taxon>
        <taxon>Cytophagia</taxon>
        <taxon>Cytophagales</taxon>
        <taxon>Fulvivirgaceae</taxon>
        <taxon>Chryseolinea</taxon>
    </lineage>
</organism>
<dbReference type="InterPro" id="IPR006037">
    <property type="entry name" value="RCK_C"/>
</dbReference>
<feature type="transmembrane region" description="Helical" evidence="10">
    <location>
        <begin position="248"/>
        <end position="264"/>
    </location>
</feature>
<evidence type="ECO:0000313" key="13">
    <source>
        <dbReference type="Proteomes" id="UP000613030"/>
    </source>
</evidence>
<feature type="transmembrane region" description="Helical" evidence="10">
    <location>
        <begin position="368"/>
        <end position="391"/>
    </location>
</feature>
<keyword evidence="3" id="KW-0050">Antiport</keyword>
<proteinExistence type="predicted"/>
<dbReference type="Pfam" id="PF00999">
    <property type="entry name" value="Na_H_Exchanger"/>
    <property type="match status" value="1"/>
</dbReference>
<feature type="transmembrane region" description="Helical" evidence="10">
    <location>
        <begin position="89"/>
        <end position="115"/>
    </location>
</feature>
<feature type="transmembrane region" description="Helical" evidence="10">
    <location>
        <begin position="6"/>
        <end position="22"/>
    </location>
</feature>
<accession>A0ABS1L0E8</accession>
<name>A0ABS1L0E8_9BACT</name>
<dbReference type="PANTHER" id="PTHR32507">
    <property type="entry name" value="NA(+)/H(+) ANTIPORTER 1"/>
    <property type="match status" value="1"/>
</dbReference>
<keyword evidence="5" id="KW-0630">Potassium</keyword>
<dbReference type="Pfam" id="PF02080">
    <property type="entry name" value="TrkA_C"/>
    <property type="match status" value="1"/>
</dbReference>
<dbReference type="EMBL" id="JAERRB010000013">
    <property type="protein sequence ID" value="MBL0744987.1"/>
    <property type="molecule type" value="Genomic_DNA"/>
</dbReference>
<evidence type="ECO:0000256" key="3">
    <source>
        <dbReference type="ARBA" id="ARBA00022449"/>
    </source>
</evidence>
<keyword evidence="2" id="KW-0813">Transport</keyword>
<feature type="transmembrane region" description="Helical" evidence="10">
    <location>
        <begin position="335"/>
        <end position="356"/>
    </location>
</feature>
<keyword evidence="6 10" id="KW-0812">Transmembrane</keyword>
<feature type="transmembrane region" description="Helical" evidence="10">
    <location>
        <begin position="161"/>
        <end position="178"/>
    </location>
</feature>
<dbReference type="NCBIfam" id="NF003716">
    <property type="entry name" value="PRK05326.1-3"/>
    <property type="match status" value="1"/>
</dbReference>
<dbReference type="Proteomes" id="UP000613030">
    <property type="component" value="Unassembled WGS sequence"/>
</dbReference>
<evidence type="ECO:0000259" key="11">
    <source>
        <dbReference type="PROSITE" id="PS51202"/>
    </source>
</evidence>
<gene>
    <name evidence="12" type="ORF">JI741_27400</name>
</gene>
<keyword evidence="8" id="KW-0406">Ion transport</keyword>
<feature type="transmembrane region" description="Helical" evidence="10">
    <location>
        <begin position="190"/>
        <end position="210"/>
    </location>
</feature>
<dbReference type="InterPro" id="IPR036721">
    <property type="entry name" value="RCK_C_sf"/>
</dbReference>
<dbReference type="NCBIfam" id="NF003715">
    <property type="entry name" value="PRK05326.1-2"/>
    <property type="match status" value="1"/>
</dbReference>
<keyword evidence="9 10" id="KW-0472">Membrane</keyword>
<dbReference type="SUPFAM" id="SSF116726">
    <property type="entry name" value="TrkA C-terminal domain-like"/>
    <property type="match status" value="1"/>
</dbReference>
<dbReference type="Gene3D" id="1.20.1530.20">
    <property type="match status" value="1"/>
</dbReference>
<dbReference type="InterPro" id="IPR038770">
    <property type="entry name" value="Na+/solute_symporter_sf"/>
</dbReference>
<protein>
    <submittedName>
        <fullName evidence="12">Potassium/proton antiporter</fullName>
    </submittedName>
</protein>
<dbReference type="InterPro" id="IPR006153">
    <property type="entry name" value="Cation/H_exchanger_TM"/>
</dbReference>
<evidence type="ECO:0000256" key="10">
    <source>
        <dbReference type="SAM" id="Phobius"/>
    </source>
</evidence>
<keyword evidence="13" id="KW-1185">Reference proteome</keyword>
<evidence type="ECO:0000256" key="7">
    <source>
        <dbReference type="ARBA" id="ARBA00022989"/>
    </source>
</evidence>